<gene>
    <name evidence="3" type="ORF">A5481_12390</name>
</gene>
<proteinExistence type="predicted"/>
<dbReference type="AlphaFoldDB" id="A0A179SDF2"/>
<feature type="chain" id="PRO_5008105919" evidence="2">
    <location>
        <begin position="20"/>
        <end position="136"/>
    </location>
</feature>
<dbReference type="RefSeq" id="WP_064503966.1">
    <property type="nucleotide sequence ID" value="NZ_LWHQ01000021.1"/>
</dbReference>
<dbReference type="Proteomes" id="UP000078316">
    <property type="component" value="Unassembled WGS sequence"/>
</dbReference>
<keyword evidence="2" id="KW-0732">Signal</keyword>
<feature type="signal peptide" evidence="2">
    <location>
        <begin position="1"/>
        <end position="19"/>
    </location>
</feature>
<accession>A0A179SDF2</accession>
<evidence type="ECO:0000256" key="2">
    <source>
        <dbReference type="SAM" id="SignalP"/>
    </source>
</evidence>
<dbReference type="OrthoDB" id="8004506at2"/>
<comment type="caution">
    <text evidence="3">The sequence shown here is derived from an EMBL/GenBank/DDBJ whole genome shotgun (WGS) entry which is preliminary data.</text>
</comment>
<reference evidence="3 4" key="1">
    <citation type="submission" date="2016-04" db="EMBL/GenBank/DDBJ databases">
        <authorList>
            <person name="Evans L.H."/>
            <person name="Alamgir A."/>
            <person name="Owens N."/>
            <person name="Weber N.D."/>
            <person name="Virtaneva K."/>
            <person name="Barbian K."/>
            <person name="Babar A."/>
            <person name="Rosenke K."/>
        </authorList>
    </citation>
    <scope>NUCLEOTIDE SEQUENCE [LARGE SCALE GENOMIC DNA]</scope>
    <source>
        <strain evidence="3 4">PMB02</strain>
    </source>
</reference>
<evidence type="ECO:0000313" key="4">
    <source>
        <dbReference type="Proteomes" id="UP000078316"/>
    </source>
</evidence>
<dbReference type="EMBL" id="LWHQ01000021">
    <property type="protein sequence ID" value="OAS24884.1"/>
    <property type="molecule type" value="Genomic_DNA"/>
</dbReference>
<feature type="compositionally biased region" description="Basic and acidic residues" evidence="1">
    <location>
        <begin position="109"/>
        <end position="125"/>
    </location>
</feature>
<evidence type="ECO:0000313" key="3">
    <source>
        <dbReference type="EMBL" id="OAS24884.1"/>
    </source>
</evidence>
<evidence type="ECO:0000256" key="1">
    <source>
        <dbReference type="SAM" id="MobiDB-lite"/>
    </source>
</evidence>
<protein>
    <submittedName>
        <fullName evidence="3">Uncharacterized protein</fullName>
    </submittedName>
</protein>
<sequence length="136" mass="14397">MMRTCALGLTLLAAVPAAAAEADRFPQASDRWLYDVHQLAGPGRQRFSRVDAVPGSSGSWRVTITCGTISTHTGRETTELAARGEASRGRMIAIGGGWDVPRPGGSFLIDERSESRESTFTDKRCASGPGNISSGD</sequence>
<organism evidence="3 4">
    <name type="scientific">Methylobacterium platani</name>
    <dbReference type="NCBI Taxonomy" id="427683"/>
    <lineage>
        <taxon>Bacteria</taxon>
        <taxon>Pseudomonadati</taxon>
        <taxon>Pseudomonadota</taxon>
        <taxon>Alphaproteobacteria</taxon>
        <taxon>Hyphomicrobiales</taxon>
        <taxon>Methylobacteriaceae</taxon>
        <taxon>Methylobacterium</taxon>
    </lineage>
</organism>
<feature type="region of interest" description="Disordered" evidence="1">
    <location>
        <begin position="103"/>
        <end position="136"/>
    </location>
</feature>
<name>A0A179SDF2_9HYPH</name>
<dbReference type="STRING" id="427683.A5481_12390"/>